<name>A0ABS4GYK8_9BACL</name>
<dbReference type="RefSeq" id="WP_209813080.1">
    <property type="nucleotide sequence ID" value="NZ_JAGGKT010000047.1"/>
</dbReference>
<accession>A0ABS4GYK8</accession>
<dbReference type="PROSITE" id="PS50943">
    <property type="entry name" value="HTH_CROC1"/>
    <property type="match status" value="1"/>
</dbReference>
<sequence>MIIEVEMYEKIRNLYVHERKSQREIARLLGISRTTVKKYCDGSQVPWERKGTSGRTPYVVTDDVLNFIKSCLVDDETENIKKQKHTARRIFDRLVEEHGFEGGESTIRQIVADLRQKAPKTFVPLSYDPAEAVQIDWGEATIYLQGKKEKVNLFCMRQCYSADMFVKAFNRQNEESFLEGIINGFEHFDGVPARVIFDNAKVAVKEGFGSHAKAQERYKVLAAHYAFQTEFCNIAAGHEKGLVEGLVGWIRRNVLVPIPKVDSMNELNEALLKRCLKYRSHKIDGRKQTVAQMVEMERTRLTSLPKYRFDTSRSVTAKVDEFSTIKFDYNHYSVPVAYVNKDVSVKGYGNHIIIIHKQSQIAEYLRCYSRGEAKYQLEHYIDLIERKPRSVFNAKPVKNTVSSTLMEIGKRLSGPKEMVKLLRLCVDFGEEKVIAAANQCLKKDQISLEQIMAYLNPIPPANPVQLLNEIKVNHTGLAQYDKLLKGDVAI</sequence>
<dbReference type="InterPro" id="IPR009057">
    <property type="entry name" value="Homeodomain-like_sf"/>
</dbReference>
<reference evidence="3 4" key="1">
    <citation type="submission" date="2021-03" db="EMBL/GenBank/DDBJ databases">
        <title>Genomic Encyclopedia of Type Strains, Phase IV (KMG-IV): sequencing the most valuable type-strain genomes for metagenomic binning, comparative biology and taxonomic classification.</title>
        <authorList>
            <person name="Goeker M."/>
        </authorList>
    </citation>
    <scope>NUCLEOTIDE SEQUENCE [LARGE SCALE GENOMIC DNA]</scope>
    <source>
        <strain evidence="3 4">DSM 24738</strain>
    </source>
</reference>
<protein>
    <submittedName>
        <fullName evidence="3">Transposase</fullName>
    </submittedName>
</protein>
<gene>
    <name evidence="3" type="ORF">J2Z37_005168</name>
</gene>
<dbReference type="PROSITE" id="PS50994">
    <property type="entry name" value="INTEGRASE"/>
    <property type="match status" value="1"/>
</dbReference>
<dbReference type="NCBIfam" id="NF033546">
    <property type="entry name" value="transpos_IS21"/>
    <property type="match status" value="1"/>
</dbReference>
<feature type="domain" description="HTH cro/C1-type" evidence="1">
    <location>
        <begin position="11"/>
        <end position="39"/>
    </location>
</feature>
<dbReference type="PANTHER" id="PTHR35004">
    <property type="entry name" value="TRANSPOSASE RV3428C-RELATED"/>
    <property type="match status" value="1"/>
</dbReference>
<dbReference type="PANTHER" id="PTHR35004:SF7">
    <property type="entry name" value="INTEGRASE PROTEIN"/>
    <property type="match status" value="1"/>
</dbReference>
<dbReference type="InterPro" id="IPR054353">
    <property type="entry name" value="IstA-like_C"/>
</dbReference>
<dbReference type="EMBL" id="JAGGKT010000047">
    <property type="protein sequence ID" value="MBP1935122.1"/>
    <property type="molecule type" value="Genomic_DNA"/>
</dbReference>
<dbReference type="CDD" id="cd00093">
    <property type="entry name" value="HTH_XRE"/>
    <property type="match status" value="1"/>
</dbReference>
<proteinExistence type="predicted"/>
<organism evidence="3 4">
    <name type="scientific">Ammoniphilus resinae</name>
    <dbReference type="NCBI Taxonomy" id="861532"/>
    <lineage>
        <taxon>Bacteria</taxon>
        <taxon>Bacillati</taxon>
        <taxon>Bacillota</taxon>
        <taxon>Bacilli</taxon>
        <taxon>Bacillales</taxon>
        <taxon>Paenibacillaceae</taxon>
        <taxon>Aneurinibacillus group</taxon>
        <taxon>Ammoniphilus</taxon>
    </lineage>
</organism>
<dbReference type="InterPro" id="IPR001387">
    <property type="entry name" value="Cro/C1-type_HTH"/>
</dbReference>
<evidence type="ECO:0000313" key="4">
    <source>
        <dbReference type="Proteomes" id="UP001519343"/>
    </source>
</evidence>
<comment type="caution">
    <text evidence="3">The sequence shown here is derived from an EMBL/GenBank/DDBJ whole genome shotgun (WGS) entry which is preliminary data.</text>
</comment>
<dbReference type="Proteomes" id="UP001519343">
    <property type="component" value="Unassembled WGS sequence"/>
</dbReference>
<dbReference type="Gene3D" id="1.10.10.60">
    <property type="entry name" value="Homeodomain-like"/>
    <property type="match status" value="1"/>
</dbReference>
<evidence type="ECO:0000259" key="2">
    <source>
        <dbReference type="PROSITE" id="PS50994"/>
    </source>
</evidence>
<dbReference type="InterPro" id="IPR001584">
    <property type="entry name" value="Integrase_cat-core"/>
</dbReference>
<feature type="domain" description="Integrase catalytic" evidence="2">
    <location>
        <begin position="125"/>
        <end position="303"/>
    </location>
</feature>
<evidence type="ECO:0000259" key="1">
    <source>
        <dbReference type="PROSITE" id="PS50943"/>
    </source>
</evidence>
<evidence type="ECO:0000313" key="3">
    <source>
        <dbReference type="EMBL" id="MBP1935122.1"/>
    </source>
</evidence>
<keyword evidence="4" id="KW-1185">Reference proteome</keyword>
<dbReference type="Pfam" id="PF22483">
    <property type="entry name" value="Mu-transpos_C_2"/>
    <property type="match status" value="1"/>
</dbReference>
<dbReference type="SUPFAM" id="SSF46689">
    <property type="entry name" value="Homeodomain-like"/>
    <property type="match status" value="1"/>
</dbReference>